<accession>A0A1A9ZJL7</accession>
<feature type="compositionally biased region" description="Basic residues" evidence="1">
    <location>
        <begin position="168"/>
        <end position="201"/>
    </location>
</feature>
<feature type="region of interest" description="Disordered" evidence="1">
    <location>
        <begin position="128"/>
        <end position="201"/>
    </location>
</feature>
<reference evidence="2" key="2">
    <citation type="submission" date="2020-05" db="UniProtKB">
        <authorList>
            <consortium name="EnsemblMetazoa"/>
        </authorList>
    </citation>
    <scope>IDENTIFICATION</scope>
    <source>
        <strain evidence="2">IAEA</strain>
    </source>
</reference>
<protein>
    <submittedName>
        <fullName evidence="2">Uncharacterized protein</fullName>
    </submittedName>
</protein>
<dbReference type="AlphaFoldDB" id="A0A1A9ZJL7"/>
<proteinExistence type="predicted"/>
<reference evidence="3" key="1">
    <citation type="submission" date="2014-03" db="EMBL/GenBank/DDBJ databases">
        <authorList>
            <person name="Aksoy S."/>
            <person name="Warren W."/>
            <person name="Wilson R.K."/>
        </authorList>
    </citation>
    <scope>NUCLEOTIDE SEQUENCE [LARGE SCALE GENOMIC DNA]</scope>
    <source>
        <strain evidence="3">IAEA</strain>
    </source>
</reference>
<feature type="compositionally biased region" description="Low complexity" evidence="1">
    <location>
        <begin position="144"/>
        <end position="158"/>
    </location>
</feature>
<name>A0A1A9ZJL7_GLOPL</name>
<evidence type="ECO:0000313" key="3">
    <source>
        <dbReference type="Proteomes" id="UP000092445"/>
    </source>
</evidence>
<sequence>MPLNNDKSVLEVLHDVGFLPCRPASLKDILEYMCSAHPDVSNNLLTDLQLTLDAGVQYGYVDQVDENCYVSSRREDSDLYRLEPSNTRENIRTCSEDNEAMDCEILYCQSKENGTVNSENKFNAEIKKTSEDTKPKSNSNPTYAAPSTSAPSSSSPKSRSQESEFKARKQIGRRKSSNERKPKRRIVANRNRKRKPQRRRQ</sequence>
<evidence type="ECO:0000256" key="1">
    <source>
        <dbReference type="SAM" id="MobiDB-lite"/>
    </source>
</evidence>
<keyword evidence="3" id="KW-1185">Reference proteome</keyword>
<evidence type="ECO:0000313" key="2">
    <source>
        <dbReference type="EnsemblMetazoa" id="GPAI016904-PA"/>
    </source>
</evidence>
<organism evidence="2 3">
    <name type="scientific">Glossina pallidipes</name>
    <name type="common">Tsetse fly</name>
    <dbReference type="NCBI Taxonomy" id="7398"/>
    <lineage>
        <taxon>Eukaryota</taxon>
        <taxon>Metazoa</taxon>
        <taxon>Ecdysozoa</taxon>
        <taxon>Arthropoda</taxon>
        <taxon>Hexapoda</taxon>
        <taxon>Insecta</taxon>
        <taxon>Pterygota</taxon>
        <taxon>Neoptera</taxon>
        <taxon>Endopterygota</taxon>
        <taxon>Diptera</taxon>
        <taxon>Brachycera</taxon>
        <taxon>Muscomorpha</taxon>
        <taxon>Hippoboscoidea</taxon>
        <taxon>Glossinidae</taxon>
        <taxon>Glossina</taxon>
    </lineage>
</organism>
<dbReference type="EnsemblMetazoa" id="GPAI016904-RA">
    <property type="protein sequence ID" value="GPAI016904-PA"/>
    <property type="gene ID" value="GPAI016904"/>
</dbReference>
<dbReference type="VEuPathDB" id="VectorBase:GPAI016904"/>
<dbReference type="Proteomes" id="UP000092445">
    <property type="component" value="Unassembled WGS sequence"/>
</dbReference>